<comment type="catalytic activity">
    <reaction evidence="1">
        <text>ATP + protein L-histidine = ADP + protein N-phospho-L-histidine.</text>
        <dbReference type="EC" id="2.7.13.3"/>
    </reaction>
</comment>
<evidence type="ECO:0000313" key="11">
    <source>
        <dbReference type="EMBL" id="MBZ0157366.1"/>
    </source>
</evidence>
<sequence length="354" mass="39342">MKETFAREKTENRRRDALVPFIIVAFSLLITGLHYATVPKIRSLHELYREFYYVPVLAGALAFGVKGALLSYLFSAVLYLSYVFTHWTGESGYEASRLLPFLFTGLFGVLAGLLVDRERRQRVQEEKYRSLAGTGQVAAAVIHDLKNPLIVILGFARRIQEGKGDAAASAREIIEAAGTMQRMVHGMLDFARAVNLELKEEDIRKVIHKACASCRAKAEEGGVVLSTVSPERPVQSSIDSFQLERAMVNILTNAIEASGPGQRVNVRIQPGRNHLRITVRDEGKGMDTETLDNLFVPFYTRKGSGTGLGMTIAKQVVEGHRGRIHVTSGIGKGTEVRIDLPYTIKDEKKRDRKL</sequence>
<keyword evidence="9" id="KW-0472">Membrane</keyword>
<dbReference type="Proteomes" id="UP000705867">
    <property type="component" value="Unassembled WGS sequence"/>
</dbReference>
<dbReference type="SUPFAM" id="SSF47384">
    <property type="entry name" value="Homodimeric domain of signal transducing histidine kinase"/>
    <property type="match status" value="1"/>
</dbReference>
<dbReference type="InterPro" id="IPR005467">
    <property type="entry name" value="His_kinase_dom"/>
</dbReference>
<evidence type="ECO:0000256" key="6">
    <source>
        <dbReference type="ARBA" id="ARBA00022777"/>
    </source>
</evidence>
<evidence type="ECO:0000256" key="4">
    <source>
        <dbReference type="ARBA" id="ARBA00022679"/>
    </source>
</evidence>
<evidence type="ECO:0000259" key="10">
    <source>
        <dbReference type="PROSITE" id="PS50109"/>
    </source>
</evidence>
<dbReference type="CDD" id="cd00082">
    <property type="entry name" value="HisKA"/>
    <property type="match status" value="1"/>
</dbReference>
<proteinExistence type="predicted"/>
<dbReference type="InterPro" id="IPR036890">
    <property type="entry name" value="HATPase_C_sf"/>
</dbReference>
<evidence type="ECO:0000256" key="2">
    <source>
        <dbReference type="ARBA" id="ARBA00012438"/>
    </source>
</evidence>
<reference evidence="11" key="1">
    <citation type="journal article" date="2021" name="bioRxiv">
        <title>Unraveling nitrogen, sulfur and carbon metabolic pathways and microbial community transcriptional responses to substrate deprivation and toxicity stresses in a bioreactor mimicking anoxic brackish coastal sediment conditions.</title>
        <authorList>
            <person name="Martins P.D."/>
            <person name="Echeveste M.J."/>
            <person name="Arshad A."/>
            <person name="Kurth J."/>
            <person name="Ouboter H."/>
            <person name="Jetten M.S.M."/>
            <person name="Welte C.U."/>
        </authorList>
    </citation>
    <scope>NUCLEOTIDE SEQUENCE</scope>
    <source>
        <strain evidence="11">MAG_39</strain>
    </source>
</reference>
<evidence type="ECO:0000256" key="9">
    <source>
        <dbReference type="SAM" id="Phobius"/>
    </source>
</evidence>
<keyword evidence="4" id="KW-0808">Transferase</keyword>
<dbReference type="SMART" id="SM00388">
    <property type="entry name" value="HisKA"/>
    <property type="match status" value="1"/>
</dbReference>
<dbReference type="Gene3D" id="3.30.565.10">
    <property type="entry name" value="Histidine kinase-like ATPase, C-terminal domain"/>
    <property type="match status" value="1"/>
</dbReference>
<dbReference type="PROSITE" id="PS50109">
    <property type="entry name" value="HIS_KIN"/>
    <property type="match status" value="1"/>
</dbReference>
<dbReference type="EMBL" id="JAIOIV010000112">
    <property type="protein sequence ID" value="MBZ0157366.1"/>
    <property type="molecule type" value="Genomic_DNA"/>
</dbReference>
<keyword evidence="9" id="KW-1133">Transmembrane helix</keyword>
<keyword evidence="7" id="KW-0067">ATP-binding</keyword>
<feature type="transmembrane region" description="Helical" evidence="9">
    <location>
        <begin position="17"/>
        <end position="38"/>
    </location>
</feature>
<dbReference type="InterPro" id="IPR004358">
    <property type="entry name" value="Sig_transdc_His_kin-like_C"/>
</dbReference>
<keyword evidence="6 11" id="KW-0418">Kinase</keyword>
<feature type="domain" description="Histidine kinase" evidence="10">
    <location>
        <begin position="140"/>
        <end position="344"/>
    </location>
</feature>
<feature type="transmembrane region" description="Helical" evidence="9">
    <location>
        <begin position="50"/>
        <end position="78"/>
    </location>
</feature>
<feature type="transmembrane region" description="Helical" evidence="9">
    <location>
        <begin position="98"/>
        <end position="115"/>
    </location>
</feature>
<dbReference type="InterPro" id="IPR003594">
    <property type="entry name" value="HATPase_dom"/>
</dbReference>
<dbReference type="InterPro" id="IPR036097">
    <property type="entry name" value="HisK_dim/P_sf"/>
</dbReference>
<reference evidence="11" key="2">
    <citation type="submission" date="2021-08" db="EMBL/GenBank/DDBJ databases">
        <authorList>
            <person name="Dalcin Martins P."/>
        </authorList>
    </citation>
    <scope>NUCLEOTIDE SEQUENCE</scope>
    <source>
        <strain evidence="11">MAG_39</strain>
    </source>
</reference>
<dbReference type="Gene3D" id="1.10.287.130">
    <property type="match status" value="1"/>
</dbReference>
<dbReference type="PANTHER" id="PTHR43065">
    <property type="entry name" value="SENSOR HISTIDINE KINASE"/>
    <property type="match status" value="1"/>
</dbReference>
<organism evidence="11 12">
    <name type="scientific">Candidatus Nitrobium versatile</name>
    <dbReference type="NCBI Taxonomy" id="2884831"/>
    <lineage>
        <taxon>Bacteria</taxon>
        <taxon>Pseudomonadati</taxon>
        <taxon>Nitrospirota</taxon>
        <taxon>Nitrospiria</taxon>
        <taxon>Nitrospirales</taxon>
        <taxon>Nitrospiraceae</taxon>
        <taxon>Candidatus Nitrobium</taxon>
    </lineage>
</organism>
<dbReference type="PRINTS" id="PR00344">
    <property type="entry name" value="BCTRLSENSOR"/>
</dbReference>
<evidence type="ECO:0000256" key="5">
    <source>
        <dbReference type="ARBA" id="ARBA00022741"/>
    </source>
</evidence>
<evidence type="ECO:0000256" key="1">
    <source>
        <dbReference type="ARBA" id="ARBA00000085"/>
    </source>
</evidence>
<evidence type="ECO:0000313" key="12">
    <source>
        <dbReference type="Proteomes" id="UP000705867"/>
    </source>
</evidence>
<accession>A0A953LXV7</accession>
<dbReference type="SMART" id="SM00387">
    <property type="entry name" value="HATPase_c"/>
    <property type="match status" value="1"/>
</dbReference>
<dbReference type="AlphaFoldDB" id="A0A953LXV7"/>
<name>A0A953LXV7_9BACT</name>
<protein>
    <recommendedName>
        <fullName evidence="2">histidine kinase</fullName>
        <ecNumber evidence="2">2.7.13.3</ecNumber>
    </recommendedName>
</protein>
<comment type="caution">
    <text evidence="11">The sequence shown here is derived from an EMBL/GenBank/DDBJ whole genome shotgun (WGS) entry which is preliminary data.</text>
</comment>
<keyword evidence="8" id="KW-0902">Two-component regulatory system</keyword>
<keyword evidence="9" id="KW-0812">Transmembrane</keyword>
<dbReference type="EC" id="2.7.13.3" evidence="2"/>
<evidence type="ECO:0000256" key="7">
    <source>
        <dbReference type="ARBA" id="ARBA00022840"/>
    </source>
</evidence>
<dbReference type="InterPro" id="IPR003661">
    <property type="entry name" value="HisK_dim/P_dom"/>
</dbReference>
<keyword evidence="5" id="KW-0547">Nucleotide-binding</keyword>
<dbReference type="Pfam" id="PF00512">
    <property type="entry name" value="HisKA"/>
    <property type="match status" value="1"/>
</dbReference>
<dbReference type="Pfam" id="PF02518">
    <property type="entry name" value="HATPase_c"/>
    <property type="match status" value="1"/>
</dbReference>
<dbReference type="SUPFAM" id="SSF55874">
    <property type="entry name" value="ATPase domain of HSP90 chaperone/DNA topoisomerase II/histidine kinase"/>
    <property type="match status" value="1"/>
</dbReference>
<evidence type="ECO:0000256" key="8">
    <source>
        <dbReference type="ARBA" id="ARBA00023012"/>
    </source>
</evidence>
<dbReference type="GO" id="GO:0000155">
    <property type="term" value="F:phosphorelay sensor kinase activity"/>
    <property type="evidence" value="ECO:0007669"/>
    <property type="project" value="InterPro"/>
</dbReference>
<keyword evidence="3" id="KW-0597">Phosphoprotein</keyword>
<gene>
    <name evidence="11" type="ORF">K8I29_14305</name>
</gene>
<evidence type="ECO:0000256" key="3">
    <source>
        <dbReference type="ARBA" id="ARBA00022553"/>
    </source>
</evidence>
<dbReference type="PANTHER" id="PTHR43065:SF10">
    <property type="entry name" value="PEROXIDE STRESS-ACTIVATED HISTIDINE KINASE MAK3"/>
    <property type="match status" value="1"/>
</dbReference>
<dbReference type="GO" id="GO:0005524">
    <property type="term" value="F:ATP binding"/>
    <property type="evidence" value="ECO:0007669"/>
    <property type="project" value="UniProtKB-KW"/>
</dbReference>